<gene>
    <name evidence="1" type="ORF">GR328_03175</name>
</gene>
<keyword evidence="2" id="KW-1185">Reference proteome</keyword>
<reference evidence="1 2" key="1">
    <citation type="submission" date="2019-12" db="EMBL/GenBank/DDBJ databases">
        <authorList>
            <person name="Yuan C.-G."/>
        </authorList>
    </citation>
    <scope>NUCLEOTIDE SEQUENCE [LARGE SCALE GENOMIC DNA]</scope>
    <source>
        <strain evidence="1 2">KCTC 23863</strain>
    </source>
</reference>
<dbReference type="EMBL" id="WURB01000002">
    <property type="protein sequence ID" value="MXQ10475.1"/>
    <property type="molecule type" value="Genomic_DNA"/>
</dbReference>
<protein>
    <submittedName>
        <fullName evidence="1">RidA family protein</fullName>
    </submittedName>
</protein>
<dbReference type="InterPro" id="IPR006175">
    <property type="entry name" value="YjgF/YER057c/UK114"/>
</dbReference>
<dbReference type="PANTHER" id="PTHR47328">
    <property type="match status" value="1"/>
</dbReference>
<dbReference type="PANTHER" id="PTHR47328:SF1">
    <property type="entry name" value="RUTC FAMILY PROTEIN YOAB"/>
    <property type="match status" value="1"/>
</dbReference>
<dbReference type="AlphaFoldDB" id="A0A7X3SMP9"/>
<dbReference type="CDD" id="cd06150">
    <property type="entry name" value="YjgF_YER057c_UK114_like_2"/>
    <property type="match status" value="1"/>
</dbReference>
<organism evidence="1 2">
    <name type="scientific">Microvirga makkahensis</name>
    <dbReference type="NCBI Taxonomy" id="1128670"/>
    <lineage>
        <taxon>Bacteria</taxon>
        <taxon>Pseudomonadati</taxon>
        <taxon>Pseudomonadota</taxon>
        <taxon>Alphaproteobacteria</taxon>
        <taxon>Hyphomicrobiales</taxon>
        <taxon>Methylobacteriaceae</taxon>
        <taxon>Microvirga</taxon>
    </lineage>
</organism>
<name>A0A7X3SMP9_9HYPH</name>
<reference evidence="1 2" key="2">
    <citation type="submission" date="2020-01" db="EMBL/GenBank/DDBJ databases">
        <title>Microvirga sp. nov., an arsenate reduction bacterium isolated from Tibet hotspring sediments.</title>
        <authorList>
            <person name="Xian W.-D."/>
            <person name="Li W.-J."/>
        </authorList>
    </citation>
    <scope>NUCLEOTIDE SEQUENCE [LARGE SCALE GENOMIC DNA]</scope>
    <source>
        <strain evidence="1 2">KCTC 23863</strain>
    </source>
</reference>
<comment type="caution">
    <text evidence="1">The sequence shown here is derived from an EMBL/GenBank/DDBJ whole genome shotgun (WGS) entry which is preliminary data.</text>
</comment>
<dbReference type="Proteomes" id="UP000436483">
    <property type="component" value="Unassembled WGS sequence"/>
</dbReference>
<evidence type="ECO:0000313" key="2">
    <source>
        <dbReference type="Proteomes" id="UP000436483"/>
    </source>
</evidence>
<dbReference type="Gene3D" id="3.30.1330.40">
    <property type="entry name" value="RutC-like"/>
    <property type="match status" value="1"/>
</dbReference>
<proteinExistence type="predicted"/>
<sequence>MSITRLHRSARMSQVVVHGGTAYLAGQVPDDCSGDIGDQTQQVLRKIDLLLAEIGISKSAVLSAQIWLADISDFQGMNTVWDAWVDQENPPARATCQAGLVRPQGKIEILITAAANV</sequence>
<dbReference type="OrthoDB" id="9803101at2"/>
<dbReference type="Pfam" id="PF01042">
    <property type="entry name" value="Ribonuc_L-PSP"/>
    <property type="match status" value="1"/>
</dbReference>
<dbReference type="InterPro" id="IPR035709">
    <property type="entry name" value="YoaB-like"/>
</dbReference>
<dbReference type="InterPro" id="IPR035959">
    <property type="entry name" value="RutC-like_sf"/>
</dbReference>
<evidence type="ECO:0000313" key="1">
    <source>
        <dbReference type="EMBL" id="MXQ10475.1"/>
    </source>
</evidence>
<dbReference type="RefSeq" id="WP_160883386.1">
    <property type="nucleotide sequence ID" value="NZ_WURB01000002.1"/>
</dbReference>
<dbReference type="SUPFAM" id="SSF55298">
    <property type="entry name" value="YjgF-like"/>
    <property type="match status" value="1"/>
</dbReference>
<accession>A0A7X3SMP9</accession>